<dbReference type="Proteomes" id="UP000664169">
    <property type="component" value="Unassembled WGS sequence"/>
</dbReference>
<dbReference type="CDD" id="cd03013">
    <property type="entry name" value="PRX5_like"/>
    <property type="match status" value="1"/>
</dbReference>
<feature type="domain" description="Thioredoxin" evidence="8">
    <location>
        <begin position="2"/>
        <end position="156"/>
    </location>
</feature>
<dbReference type="PANTHER" id="PTHR10430">
    <property type="entry name" value="PEROXIREDOXIN"/>
    <property type="match status" value="1"/>
</dbReference>
<comment type="similarity">
    <text evidence="1 7">Belongs to the peroxiredoxin family. Prx5 subfamily.</text>
</comment>
<gene>
    <name evidence="9" type="ORF">GOMPHAMPRED_008131</name>
</gene>
<keyword evidence="2 7" id="KW-0575">Peroxidase</keyword>
<evidence type="ECO:0000256" key="4">
    <source>
        <dbReference type="ARBA" id="ARBA00023002"/>
    </source>
</evidence>
<dbReference type="Gene3D" id="3.40.30.10">
    <property type="entry name" value="Glutaredoxin"/>
    <property type="match status" value="1"/>
</dbReference>
<dbReference type="SUPFAM" id="SSF52833">
    <property type="entry name" value="Thioredoxin-like"/>
    <property type="match status" value="1"/>
</dbReference>
<reference evidence="9" key="1">
    <citation type="submission" date="2021-03" db="EMBL/GenBank/DDBJ databases">
        <authorList>
            <person name="Tagirdzhanova G."/>
        </authorList>
    </citation>
    <scope>NUCLEOTIDE SEQUENCE</scope>
</reference>
<proteinExistence type="inferred from homology"/>
<evidence type="ECO:0000256" key="6">
    <source>
        <dbReference type="PIRSR" id="PIRSR637944-1"/>
    </source>
</evidence>
<dbReference type="OrthoDB" id="1882547at2759"/>
<dbReference type="InterPro" id="IPR013740">
    <property type="entry name" value="Redoxin"/>
</dbReference>
<name>A0A8H3EZ75_9LECA</name>
<protein>
    <recommendedName>
        <fullName evidence="8">Thioredoxin domain-containing protein</fullName>
    </recommendedName>
</protein>
<evidence type="ECO:0000313" key="9">
    <source>
        <dbReference type="EMBL" id="CAF9914325.1"/>
    </source>
</evidence>
<dbReference type="InterPro" id="IPR013766">
    <property type="entry name" value="Thioredoxin_domain"/>
</dbReference>
<evidence type="ECO:0000256" key="2">
    <source>
        <dbReference type="ARBA" id="ARBA00022559"/>
    </source>
</evidence>
<dbReference type="GO" id="GO:0008379">
    <property type="term" value="F:thioredoxin peroxidase activity"/>
    <property type="evidence" value="ECO:0007669"/>
    <property type="project" value="InterPro"/>
</dbReference>
<dbReference type="PROSITE" id="PS51352">
    <property type="entry name" value="THIOREDOXIN_2"/>
    <property type="match status" value="1"/>
</dbReference>
<dbReference type="GO" id="GO:0005739">
    <property type="term" value="C:mitochondrion"/>
    <property type="evidence" value="ECO:0007669"/>
    <property type="project" value="TreeGrafter"/>
</dbReference>
<keyword evidence="10" id="KW-1185">Reference proteome</keyword>
<evidence type="ECO:0000256" key="3">
    <source>
        <dbReference type="ARBA" id="ARBA00022862"/>
    </source>
</evidence>
<evidence type="ECO:0000256" key="5">
    <source>
        <dbReference type="ARBA" id="ARBA00023284"/>
    </source>
</evidence>
<dbReference type="GO" id="GO:0042744">
    <property type="term" value="P:hydrogen peroxide catabolic process"/>
    <property type="evidence" value="ECO:0007669"/>
    <property type="project" value="TreeGrafter"/>
</dbReference>
<dbReference type="FunFam" id="3.40.30.10:FF:000159">
    <property type="entry name" value="Peroxiredoxin"/>
    <property type="match status" value="1"/>
</dbReference>
<dbReference type="GO" id="GO:0034599">
    <property type="term" value="P:cellular response to oxidative stress"/>
    <property type="evidence" value="ECO:0007669"/>
    <property type="project" value="InterPro"/>
</dbReference>
<dbReference type="AlphaFoldDB" id="A0A8H3EZ75"/>
<dbReference type="InterPro" id="IPR037944">
    <property type="entry name" value="PRX5-like"/>
</dbReference>
<keyword evidence="3 7" id="KW-0049">Antioxidant</keyword>
<organism evidence="9 10">
    <name type="scientific">Gomphillus americanus</name>
    <dbReference type="NCBI Taxonomy" id="1940652"/>
    <lineage>
        <taxon>Eukaryota</taxon>
        <taxon>Fungi</taxon>
        <taxon>Dikarya</taxon>
        <taxon>Ascomycota</taxon>
        <taxon>Pezizomycotina</taxon>
        <taxon>Lecanoromycetes</taxon>
        <taxon>OSLEUM clade</taxon>
        <taxon>Ostropomycetidae</taxon>
        <taxon>Ostropales</taxon>
        <taxon>Graphidaceae</taxon>
        <taxon>Gomphilloideae</taxon>
        <taxon>Gomphillus</taxon>
    </lineage>
</organism>
<sequence>MVKVGDSIPSVPVTISKPDNKVDLSQELASGKGVIIGVPAAFSPTCSNSHVPGWVASHKTGSAGKVYVLSVNDIFVVNAWAKSFEKDNTSKITFVADAGGDFTGALDLLFDASGLLGNKRAKRFVVTTEDGKVTGVHVEPDPSKVTVTDVEKVLGS</sequence>
<feature type="active site" description="Cysteine sulfenic acid (-SOH) intermediate" evidence="6">
    <location>
        <position position="46"/>
    </location>
</feature>
<dbReference type="GO" id="GO:0005829">
    <property type="term" value="C:cytosol"/>
    <property type="evidence" value="ECO:0007669"/>
    <property type="project" value="TreeGrafter"/>
</dbReference>
<accession>A0A8H3EZ75</accession>
<keyword evidence="4 7" id="KW-0560">Oxidoreductase</keyword>
<dbReference type="InterPro" id="IPR036249">
    <property type="entry name" value="Thioredoxin-like_sf"/>
</dbReference>
<comment type="caution">
    <text evidence="9">The sequence shown here is derived from an EMBL/GenBank/DDBJ whole genome shotgun (WGS) entry which is preliminary data.</text>
</comment>
<dbReference type="PANTHER" id="PTHR10430:SF39">
    <property type="entry name" value="PEROXISOMAL MEMBRANE ASSOCIATED PROTEIN 20"/>
    <property type="match status" value="1"/>
</dbReference>
<evidence type="ECO:0000256" key="1">
    <source>
        <dbReference type="ARBA" id="ARBA00010505"/>
    </source>
</evidence>
<dbReference type="GO" id="GO:0045454">
    <property type="term" value="P:cell redox homeostasis"/>
    <property type="evidence" value="ECO:0007669"/>
    <property type="project" value="TreeGrafter"/>
</dbReference>
<keyword evidence="5 7" id="KW-0676">Redox-active center</keyword>
<evidence type="ECO:0000259" key="8">
    <source>
        <dbReference type="PROSITE" id="PS51352"/>
    </source>
</evidence>
<comment type="function">
    <text evidence="7">Thiol-specific peroxidase that catalyzes the reduction of hydrogen peroxide and organic hydroperoxides to water and alcohols, respectively. Plays a role in cell protection against oxidative stress by detoxifying peroxides.</text>
</comment>
<dbReference type="EMBL" id="CAJPDQ010000009">
    <property type="protein sequence ID" value="CAF9914325.1"/>
    <property type="molecule type" value="Genomic_DNA"/>
</dbReference>
<dbReference type="Pfam" id="PF08534">
    <property type="entry name" value="Redoxin"/>
    <property type="match status" value="1"/>
</dbReference>
<dbReference type="GO" id="GO:0005777">
    <property type="term" value="C:peroxisome"/>
    <property type="evidence" value="ECO:0007669"/>
    <property type="project" value="TreeGrafter"/>
</dbReference>
<evidence type="ECO:0000256" key="7">
    <source>
        <dbReference type="RuleBase" id="RU366011"/>
    </source>
</evidence>
<evidence type="ECO:0000313" key="10">
    <source>
        <dbReference type="Proteomes" id="UP000664169"/>
    </source>
</evidence>